<accession>A0ABR4HL06</accession>
<evidence type="ECO:0000259" key="4">
    <source>
        <dbReference type="PROSITE" id="PS50181"/>
    </source>
</evidence>
<evidence type="ECO:0000313" key="5">
    <source>
        <dbReference type="EMBL" id="KAL2816071.1"/>
    </source>
</evidence>
<evidence type="ECO:0000256" key="3">
    <source>
        <dbReference type="PROSITE-ProRule" id="PRU00023"/>
    </source>
</evidence>
<dbReference type="PROSITE" id="PS50181">
    <property type="entry name" value="FBOX"/>
    <property type="match status" value="1"/>
</dbReference>
<dbReference type="SMART" id="SM00248">
    <property type="entry name" value="ANK"/>
    <property type="match status" value="6"/>
</dbReference>
<keyword evidence="1" id="KW-0677">Repeat</keyword>
<feature type="domain" description="F-box" evidence="4">
    <location>
        <begin position="1"/>
        <end position="46"/>
    </location>
</feature>
<evidence type="ECO:0000313" key="6">
    <source>
        <dbReference type="Proteomes" id="UP001610335"/>
    </source>
</evidence>
<evidence type="ECO:0000256" key="1">
    <source>
        <dbReference type="ARBA" id="ARBA00022737"/>
    </source>
</evidence>
<feature type="repeat" description="ANK" evidence="3">
    <location>
        <begin position="83"/>
        <end position="108"/>
    </location>
</feature>
<dbReference type="InterPro" id="IPR002110">
    <property type="entry name" value="Ankyrin_rpt"/>
</dbReference>
<dbReference type="PANTHER" id="PTHR24198">
    <property type="entry name" value="ANKYRIN REPEAT AND PROTEIN KINASE DOMAIN-CONTAINING PROTEIN"/>
    <property type="match status" value="1"/>
</dbReference>
<dbReference type="SUPFAM" id="SSF48403">
    <property type="entry name" value="Ankyrin repeat"/>
    <property type="match status" value="1"/>
</dbReference>
<dbReference type="InterPro" id="IPR036770">
    <property type="entry name" value="Ankyrin_rpt-contain_sf"/>
</dbReference>
<proteinExistence type="predicted"/>
<sequence>MLLTLPNEVLLLIVDQIPSEPDISALTLTAPRLHTLLTDHLHKQNIRNSHSSALFWGTRNNRINTVTRLLDLDADPNAMDPEEQCTALQIAAENGFVDIVRLLLDRGATYSRLVGASLWTPLCVAAAGGQAAVVRILLDREDAALVPGREEGTAYWSGIYWYMSAHLNQELRHGEGPRGQDPAVLYSIPLFLAISSGHDVVAEMLMGDKRVDLEYRDLSGRTALIWAVSHNRRRVVTGLLNHGVDPNACDNNGQTALMTAVDVGNSTLVDLILDHERVDPNKGDDQH</sequence>
<protein>
    <submittedName>
        <fullName evidence="5">Ankyrin repeat-containing domain protein</fullName>
    </submittedName>
</protein>
<reference evidence="5 6" key="1">
    <citation type="submission" date="2024-07" db="EMBL/GenBank/DDBJ databases">
        <title>Section-level genome sequencing and comparative genomics of Aspergillus sections Usti and Cavernicolus.</title>
        <authorList>
            <consortium name="Lawrence Berkeley National Laboratory"/>
            <person name="Nybo J.L."/>
            <person name="Vesth T.C."/>
            <person name="Theobald S."/>
            <person name="Frisvad J.C."/>
            <person name="Larsen T.O."/>
            <person name="Kjaerboelling I."/>
            <person name="Rothschild-Mancinelli K."/>
            <person name="Lyhne E.K."/>
            <person name="Kogle M.E."/>
            <person name="Barry K."/>
            <person name="Clum A."/>
            <person name="Na H."/>
            <person name="Ledsgaard L."/>
            <person name="Lin J."/>
            <person name="Lipzen A."/>
            <person name="Kuo A."/>
            <person name="Riley R."/>
            <person name="Mondo S."/>
            <person name="LaButti K."/>
            <person name="Haridas S."/>
            <person name="Pangalinan J."/>
            <person name="Salamov A.A."/>
            <person name="Simmons B.A."/>
            <person name="Magnuson J.K."/>
            <person name="Chen J."/>
            <person name="Drula E."/>
            <person name="Henrissat B."/>
            <person name="Wiebenga A."/>
            <person name="Lubbers R.J."/>
            <person name="Gomes A.C."/>
            <person name="Makela M.R."/>
            <person name="Stajich J."/>
            <person name="Grigoriev I.V."/>
            <person name="Mortensen U.H."/>
            <person name="De vries R.P."/>
            <person name="Baker S.E."/>
            <person name="Andersen M.R."/>
        </authorList>
    </citation>
    <scope>NUCLEOTIDE SEQUENCE [LARGE SCALE GENOMIC DNA]</scope>
    <source>
        <strain evidence="5 6">CBS 600.67</strain>
    </source>
</reference>
<dbReference type="Gene3D" id="1.25.40.20">
    <property type="entry name" value="Ankyrin repeat-containing domain"/>
    <property type="match status" value="2"/>
</dbReference>
<keyword evidence="2 3" id="KW-0040">ANK repeat</keyword>
<gene>
    <name evidence="5" type="ORF">BDW59DRAFT_12203</name>
</gene>
<name>A0ABR4HL06_9EURO</name>
<dbReference type="PANTHER" id="PTHR24198:SF165">
    <property type="entry name" value="ANKYRIN REPEAT-CONTAINING PROTEIN-RELATED"/>
    <property type="match status" value="1"/>
</dbReference>
<dbReference type="InterPro" id="IPR001810">
    <property type="entry name" value="F-box_dom"/>
</dbReference>
<comment type="caution">
    <text evidence="5">The sequence shown here is derived from an EMBL/GenBank/DDBJ whole genome shotgun (WGS) entry which is preliminary data.</text>
</comment>
<dbReference type="PROSITE" id="PS50088">
    <property type="entry name" value="ANK_REPEAT"/>
    <property type="match status" value="2"/>
</dbReference>
<dbReference type="EMBL" id="JBFXLS010000105">
    <property type="protein sequence ID" value="KAL2816071.1"/>
    <property type="molecule type" value="Genomic_DNA"/>
</dbReference>
<dbReference type="Pfam" id="PF12796">
    <property type="entry name" value="Ank_2"/>
    <property type="match status" value="2"/>
</dbReference>
<dbReference type="Proteomes" id="UP001610335">
    <property type="component" value="Unassembled WGS sequence"/>
</dbReference>
<organism evidence="5 6">
    <name type="scientific">Aspergillus cavernicola</name>
    <dbReference type="NCBI Taxonomy" id="176166"/>
    <lineage>
        <taxon>Eukaryota</taxon>
        <taxon>Fungi</taxon>
        <taxon>Dikarya</taxon>
        <taxon>Ascomycota</taxon>
        <taxon>Pezizomycotina</taxon>
        <taxon>Eurotiomycetes</taxon>
        <taxon>Eurotiomycetidae</taxon>
        <taxon>Eurotiales</taxon>
        <taxon>Aspergillaceae</taxon>
        <taxon>Aspergillus</taxon>
        <taxon>Aspergillus subgen. Nidulantes</taxon>
    </lineage>
</organism>
<dbReference type="PROSITE" id="PS50297">
    <property type="entry name" value="ANK_REP_REGION"/>
    <property type="match status" value="2"/>
</dbReference>
<feature type="repeat" description="ANK" evidence="3">
    <location>
        <begin position="219"/>
        <end position="251"/>
    </location>
</feature>
<keyword evidence="6" id="KW-1185">Reference proteome</keyword>
<evidence type="ECO:0000256" key="2">
    <source>
        <dbReference type="ARBA" id="ARBA00023043"/>
    </source>
</evidence>